<reference evidence="2" key="1">
    <citation type="journal article" date="2021" name="PeerJ">
        <title>Extensive microbial diversity within the chicken gut microbiome revealed by metagenomics and culture.</title>
        <authorList>
            <person name="Gilroy R."/>
            <person name="Ravi A."/>
            <person name="Getino M."/>
            <person name="Pursley I."/>
            <person name="Horton D.L."/>
            <person name="Alikhan N.F."/>
            <person name="Baker D."/>
            <person name="Gharbi K."/>
            <person name="Hall N."/>
            <person name="Watson M."/>
            <person name="Adriaenssens E.M."/>
            <person name="Foster-Nyarko E."/>
            <person name="Jarju S."/>
            <person name="Secka A."/>
            <person name="Antonio M."/>
            <person name="Oren A."/>
            <person name="Chaudhuri R.R."/>
            <person name="La Ragione R."/>
            <person name="Hildebrand F."/>
            <person name="Pallen M.J."/>
        </authorList>
    </citation>
    <scope>NUCLEOTIDE SEQUENCE</scope>
    <source>
        <strain evidence="2">ChiBcec8-14828</strain>
    </source>
</reference>
<accession>A0A9D2M270</accession>
<feature type="domain" description="N-acetyltransferase" evidence="1">
    <location>
        <begin position="1"/>
        <end position="169"/>
    </location>
</feature>
<dbReference type="AlphaFoldDB" id="A0A9D2M270"/>
<protein>
    <recommendedName>
        <fullName evidence="1">N-acetyltransferase domain-containing protein</fullName>
    </recommendedName>
</protein>
<evidence type="ECO:0000313" key="2">
    <source>
        <dbReference type="EMBL" id="HJB39627.1"/>
    </source>
</evidence>
<organism evidence="2 3">
    <name type="scientific">Candidatus Ruthenibacterium avium</name>
    <dbReference type="NCBI Taxonomy" id="2838751"/>
    <lineage>
        <taxon>Bacteria</taxon>
        <taxon>Bacillati</taxon>
        <taxon>Bacillota</taxon>
        <taxon>Clostridia</taxon>
        <taxon>Eubacteriales</taxon>
        <taxon>Oscillospiraceae</taxon>
        <taxon>Ruthenibacterium</taxon>
    </lineage>
</organism>
<dbReference type="InterPro" id="IPR000182">
    <property type="entry name" value="GNAT_dom"/>
</dbReference>
<dbReference type="SUPFAM" id="SSF55729">
    <property type="entry name" value="Acyl-CoA N-acyltransferases (Nat)"/>
    <property type="match status" value="1"/>
</dbReference>
<dbReference type="Proteomes" id="UP000824209">
    <property type="component" value="Unassembled WGS sequence"/>
</dbReference>
<dbReference type="GO" id="GO:0016747">
    <property type="term" value="F:acyltransferase activity, transferring groups other than amino-acyl groups"/>
    <property type="evidence" value="ECO:0007669"/>
    <property type="project" value="InterPro"/>
</dbReference>
<dbReference type="EMBL" id="DWYA01000045">
    <property type="protein sequence ID" value="HJB39627.1"/>
    <property type="molecule type" value="Genomic_DNA"/>
</dbReference>
<reference evidence="2" key="2">
    <citation type="submission" date="2021-04" db="EMBL/GenBank/DDBJ databases">
        <authorList>
            <person name="Gilroy R."/>
        </authorList>
    </citation>
    <scope>NUCLEOTIDE SEQUENCE</scope>
    <source>
        <strain evidence="2">ChiBcec8-14828</strain>
    </source>
</reference>
<proteinExistence type="predicted"/>
<dbReference type="Gene3D" id="3.40.630.30">
    <property type="match status" value="1"/>
</dbReference>
<evidence type="ECO:0000313" key="3">
    <source>
        <dbReference type="Proteomes" id="UP000824209"/>
    </source>
</evidence>
<sequence length="191" mass="22316">MKVKQLTLEQMRRIYDDFFPEAFPQNEIRPWENLKGHWDNGRYECYGYFDDEDTLCSYAFFFRSQRTLLLDYLASVPQKRGGGLGASFLRELCKNVVQDMMLAEVEAPISGDPETDALRCRRIAFYERNGLVQKNLMSCVYDATYRFMSTGFAGTDDEFHALVEQMYLELLGQTVFQEHVIVWQEPVKSHA</sequence>
<name>A0A9D2M270_9FIRM</name>
<comment type="caution">
    <text evidence="2">The sequence shown here is derived from an EMBL/GenBank/DDBJ whole genome shotgun (WGS) entry which is preliminary data.</text>
</comment>
<dbReference type="InterPro" id="IPR016181">
    <property type="entry name" value="Acyl_CoA_acyltransferase"/>
</dbReference>
<gene>
    <name evidence="2" type="ORF">H9943_04440</name>
</gene>
<dbReference type="PROSITE" id="PS51186">
    <property type="entry name" value="GNAT"/>
    <property type="match status" value="1"/>
</dbReference>
<evidence type="ECO:0000259" key="1">
    <source>
        <dbReference type="PROSITE" id="PS51186"/>
    </source>
</evidence>